<protein>
    <submittedName>
        <fullName evidence="3">Lysophosphatidylcholine acyltransferase 2</fullName>
    </submittedName>
</protein>
<dbReference type="InterPro" id="IPR036882">
    <property type="entry name" value="Alba-like_dom_sf"/>
</dbReference>
<dbReference type="Proteomes" id="UP000570595">
    <property type="component" value="Unassembled WGS sequence"/>
</dbReference>
<feature type="region of interest" description="Disordered" evidence="2">
    <location>
        <begin position="214"/>
        <end position="241"/>
    </location>
</feature>
<feature type="compositionally biased region" description="Basic and acidic residues" evidence="2">
    <location>
        <begin position="214"/>
        <end position="225"/>
    </location>
</feature>
<organism evidence="3 4">
    <name type="scientific">Perkinsus olseni</name>
    <name type="common">Perkinsus atlanticus</name>
    <dbReference type="NCBI Taxonomy" id="32597"/>
    <lineage>
        <taxon>Eukaryota</taxon>
        <taxon>Sar</taxon>
        <taxon>Alveolata</taxon>
        <taxon>Perkinsozoa</taxon>
        <taxon>Perkinsea</taxon>
        <taxon>Perkinsida</taxon>
        <taxon>Perkinsidae</taxon>
        <taxon>Perkinsus</taxon>
    </lineage>
</organism>
<gene>
    <name evidence="3" type="primary">LPCAT2_6</name>
    <name evidence="3" type="ORF">FOZ61_003242</name>
</gene>
<dbReference type="OrthoDB" id="461699at2759"/>
<name>A0A7J6MI94_PEROL</name>
<accession>A0A7J6MI94</accession>
<keyword evidence="3" id="KW-0808">Transferase</keyword>
<feature type="region of interest" description="Disordered" evidence="2">
    <location>
        <begin position="529"/>
        <end position="556"/>
    </location>
</feature>
<comment type="caution">
    <text evidence="3">The sequence shown here is derived from an EMBL/GenBank/DDBJ whole genome shotgun (WGS) entry which is preliminary data.</text>
</comment>
<feature type="compositionally biased region" description="Basic and acidic residues" evidence="2">
    <location>
        <begin position="529"/>
        <end position="547"/>
    </location>
</feature>
<feature type="compositionally biased region" description="Low complexity" evidence="2">
    <location>
        <begin position="260"/>
        <end position="271"/>
    </location>
</feature>
<sequence length="1118" mass="120328">MLSWPRSLSFVLRGPRLRGLLQTAPFSRIPANRVMQEAENRFRVSNEIDVRELGDSLWGFLNYPGDLLVMQGHGITPVSTVLKSIAHASRIRDRPIDVLVTGAPADTEGAFGGRSRELWIAAMKPEEEGSPSVVPKEPIRVGAKTQSASLGGFISHKLKEEGVALLQGSSAVTIAKMADGIAIAGAHFNGEEGRPSAHLVCRLRTILVEADATVSRDGEDADHAGGDGSPSGDTTVPPRPNRIRVMQILVRLKEGPIQGSSSSSSSAAAAAQPHSEDEANDAEVTMDSISGDDTSKVRHGRHTLLNTATAGPSRPVYRLPPPQFAIDSQFKFKVEAEAHPIDIGDLIMKVSMSNRHTVVLQAQGVAAAAVAVKGFIEANAPRSRTCHLVVSGAPPDEVGRRGGPSTVLWLSSYRSKDPNLFAHDSVETMVVSNHTKPAPLAGSISTSIEQGNVVRLQGAGPHCLKKMTEALAISGRHFSESRQPRPDARRGPGLLVCWPRFVAARAPSAGHDRGPKGVVEIYVALEEHASSDSAEQERRRDLTNREDEVPEAPSRATVTHHVGVVSCSLGARRDFRTLATKEMQQAEDRLRVTSSADPTDLAPFIRQRLGTPNRPNMVVLQALGANAVGRALRSVAYASSRRGQTIPLEVTLTGPPDDGIPDRGGGDLWIAVSRQGFRQRLRESQDAAAAEIQDIVVGHSTPAHKMAGAITNSLLQGKTVRMAGFSGAGIIKIANAITISSHHCETFDDVKDRGRIVTSVRTSLRAVNARGAPSEQNEDNHDESTGDDHAEAPTVAEGVPESSGDARESSVDNATESGGGGQHKAMPVASARHASPVLRGMLRASPCRLAFSLPPPGQLARCPPFAMWSPVNFEYTNFCHPVNVCEILPKRFRKAGDLATMRAVGVPVRAGKALKTFIDMCPKVRNGGSIEVISSGPPPQRPSGGQPGEEEEGEASQPELWIHGRIQPKGGRSNIQAIEPVEIKLEKGWEMEAEAGKMADILTKEKKQVNLRIILSVVTTTTNVRLALIAELLARTGRLCNDAEGYENHELLARIKPTSIQFKRRGALSDMKDKREKAGTITNPGVDFLLRLAPQPDTYNPLFTEWKHRRKIELKATH</sequence>
<feature type="compositionally biased region" description="Basic and acidic residues" evidence="2">
    <location>
        <begin position="778"/>
        <end position="791"/>
    </location>
</feature>
<evidence type="ECO:0000313" key="3">
    <source>
        <dbReference type="EMBL" id="KAF4671309.1"/>
    </source>
</evidence>
<feature type="region of interest" description="Disordered" evidence="2">
    <location>
        <begin position="929"/>
        <end position="956"/>
    </location>
</feature>
<evidence type="ECO:0000256" key="1">
    <source>
        <dbReference type="ARBA" id="ARBA00022884"/>
    </source>
</evidence>
<dbReference type="AlphaFoldDB" id="A0A7J6MI94"/>
<feature type="region of interest" description="Disordered" evidence="2">
    <location>
        <begin position="766"/>
        <end position="832"/>
    </location>
</feature>
<dbReference type="Gene3D" id="3.30.110.20">
    <property type="entry name" value="Alba-like domain"/>
    <property type="match status" value="1"/>
</dbReference>
<dbReference type="GO" id="GO:0003723">
    <property type="term" value="F:RNA binding"/>
    <property type="evidence" value="ECO:0007669"/>
    <property type="project" value="UniProtKB-KW"/>
</dbReference>
<evidence type="ECO:0000313" key="4">
    <source>
        <dbReference type="Proteomes" id="UP000570595"/>
    </source>
</evidence>
<feature type="region of interest" description="Disordered" evidence="2">
    <location>
        <begin position="256"/>
        <end position="297"/>
    </location>
</feature>
<proteinExistence type="predicted"/>
<dbReference type="EMBL" id="JABAHT010000002">
    <property type="protein sequence ID" value="KAF4671309.1"/>
    <property type="molecule type" value="Genomic_DNA"/>
</dbReference>
<keyword evidence="1" id="KW-0694">RNA-binding</keyword>
<keyword evidence="3" id="KW-0012">Acyltransferase</keyword>
<dbReference type="GO" id="GO:0016746">
    <property type="term" value="F:acyltransferase activity"/>
    <property type="evidence" value="ECO:0007669"/>
    <property type="project" value="UniProtKB-KW"/>
</dbReference>
<reference evidence="3 4" key="1">
    <citation type="submission" date="2020-04" db="EMBL/GenBank/DDBJ databases">
        <title>Perkinsus olseni comparative genomics.</title>
        <authorList>
            <person name="Bogema D.R."/>
        </authorList>
    </citation>
    <scope>NUCLEOTIDE SEQUENCE [LARGE SCALE GENOMIC DNA]</scope>
    <source>
        <strain evidence="3">ATCC PRA-179</strain>
    </source>
</reference>
<evidence type="ECO:0000256" key="2">
    <source>
        <dbReference type="SAM" id="MobiDB-lite"/>
    </source>
</evidence>